<feature type="domain" description="Resolvase/invertase-type recombinase catalytic" evidence="1">
    <location>
        <begin position="9"/>
        <end position="157"/>
    </location>
</feature>
<dbReference type="SMART" id="SM00857">
    <property type="entry name" value="Resolvase"/>
    <property type="match status" value="1"/>
</dbReference>
<dbReference type="Gene3D" id="3.40.50.1390">
    <property type="entry name" value="Resolvase, N-terminal catalytic domain"/>
    <property type="match status" value="1"/>
</dbReference>
<organism evidence="3 4">
    <name type="scientific">Yimella lutea</name>
    <dbReference type="NCBI Taxonomy" id="587872"/>
    <lineage>
        <taxon>Bacteria</taxon>
        <taxon>Bacillati</taxon>
        <taxon>Actinomycetota</taxon>
        <taxon>Actinomycetes</taxon>
        <taxon>Micrococcales</taxon>
        <taxon>Dermacoccaceae</taxon>
        <taxon>Yimella</taxon>
    </lineage>
</organism>
<evidence type="ECO:0000259" key="2">
    <source>
        <dbReference type="PROSITE" id="PS51737"/>
    </source>
</evidence>
<dbReference type="Proteomes" id="UP000320806">
    <property type="component" value="Unassembled WGS sequence"/>
</dbReference>
<dbReference type="PANTHER" id="PTHR30461">
    <property type="entry name" value="DNA-INVERTASE FROM LAMBDOID PROPHAGE"/>
    <property type="match status" value="1"/>
</dbReference>
<dbReference type="CDD" id="cd00338">
    <property type="entry name" value="Ser_Recombinase"/>
    <property type="match status" value="1"/>
</dbReference>
<dbReference type="SUPFAM" id="SSF53041">
    <property type="entry name" value="Resolvase-like"/>
    <property type="match status" value="1"/>
</dbReference>
<evidence type="ECO:0000313" key="3">
    <source>
        <dbReference type="EMBL" id="TQJ15336.1"/>
    </source>
</evidence>
<sequence length="474" mass="51982">MQCKIADVKASVYVRISQDRAGERAGVDRQREDCSQRVASRGWELHALHEDNDLSAKTGRRRPGFEALLSDIESGAVGVVVAWALDRLQRNRRDELRLWEACQKHNVMLSLVNGADLDFSTAAGRFVADTLSSAARLEVELKSDRQKRAVQQQAQAGRWGGGRRPFGYDSDGMTVRESEAAIVRGMYARFLAGVPLGALAKWLNGEDVATTQERWGRRKGEPPEWSHDTVRRVLLNPRNAGLRAHHGEVVAAAVWPALVPEETWRAAVDKIDGRRHGIVRASNYLLTGLALCGVCGWTVHAGGGARRGIRSYRCAGSTGHFARMADPVDKYVRSVVVARLQRPDARDLLQEPTAAPDKAALRAEANAIRSRLESVAVEFADGSLTPAQLRAVTERLRQNLAQVEGRLVDAGRVPVLGPLVDAKDVEAAWDGLAVGQQRAVIDLLMTVRIDPPGRGVRTFRPGTVRIEWKGGAHE</sequence>
<reference evidence="3 4" key="1">
    <citation type="submission" date="2019-06" db="EMBL/GenBank/DDBJ databases">
        <title>Sequencing the genomes of 1000 actinobacteria strains.</title>
        <authorList>
            <person name="Klenk H.-P."/>
        </authorList>
    </citation>
    <scope>NUCLEOTIDE SEQUENCE [LARGE SCALE GENOMIC DNA]</scope>
    <source>
        <strain evidence="3 4">DSM 19828</strain>
    </source>
</reference>
<dbReference type="PANTHER" id="PTHR30461:SF23">
    <property type="entry name" value="DNA RECOMBINASE-RELATED"/>
    <property type="match status" value="1"/>
</dbReference>
<dbReference type="Gene3D" id="3.90.1750.20">
    <property type="entry name" value="Putative Large Serine Recombinase, Chain B, Domain 2"/>
    <property type="match status" value="1"/>
</dbReference>
<feature type="domain" description="Recombinase" evidence="2">
    <location>
        <begin position="165"/>
        <end position="277"/>
    </location>
</feature>
<proteinExistence type="predicted"/>
<dbReference type="GO" id="GO:0000150">
    <property type="term" value="F:DNA strand exchange activity"/>
    <property type="evidence" value="ECO:0007669"/>
    <property type="project" value="InterPro"/>
</dbReference>
<accession>A0A542EJF1</accession>
<comment type="caution">
    <text evidence="3">The sequence shown here is derived from an EMBL/GenBank/DDBJ whole genome shotgun (WGS) entry which is preliminary data.</text>
</comment>
<dbReference type="AlphaFoldDB" id="A0A542EJF1"/>
<dbReference type="Pfam" id="PF07508">
    <property type="entry name" value="Recombinase"/>
    <property type="match status" value="1"/>
</dbReference>
<dbReference type="InterPro" id="IPR038109">
    <property type="entry name" value="DNA_bind_recomb_sf"/>
</dbReference>
<keyword evidence="4" id="KW-1185">Reference proteome</keyword>
<evidence type="ECO:0000313" key="4">
    <source>
        <dbReference type="Proteomes" id="UP000320806"/>
    </source>
</evidence>
<evidence type="ECO:0000259" key="1">
    <source>
        <dbReference type="PROSITE" id="PS51736"/>
    </source>
</evidence>
<dbReference type="PROSITE" id="PS51737">
    <property type="entry name" value="RECOMBINASE_DNA_BIND"/>
    <property type="match status" value="1"/>
</dbReference>
<dbReference type="InterPro" id="IPR036162">
    <property type="entry name" value="Resolvase-like_N_sf"/>
</dbReference>
<dbReference type="PROSITE" id="PS51736">
    <property type="entry name" value="RECOMBINASES_3"/>
    <property type="match status" value="1"/>
</dbReference>
<dbReference type="EMBL" id="VFMO01000001">
    <property type="protein sequence ID" value="TQJ15336.1"/>
    <property type="molecule type" value="Genomic_DNA"/>
</dbReference>
<dbReference type="GO" id="GO:0003677">
    <property type="term" value="F:DNA binding"/>
    <property type="evidence" value="ECO:0007669"/>
    <property type="project" value="InterPro"/>
</dbReference>
<name>A0A542EJF1_9MICO</name>
<dbReference type="Pfam" id="PF00239">
    <property type="entry name" value="Resolvase"/>
    <property type="match status" value="1"/>
</dbReference>
<dbReference type="InterPro" id="IPR011109">
    <property type="entry name" value="DNA_bind_recombinase_dom"/>
</dbReference>
<dbReference type="InterPro" id="IPR006119">
    <property type="entry name" value="Resolv_N"/>
</dbReference>
<gene>
    <name evidence="3" type="ORF">FB459_2882</name>
</gene>
<dbReference type="InterPro" id="IPR050639">
    <property type="entry name" value="SSR_resolvase"/>
</dbReference>
<protein>
    <submittedName>
        <fullName evidence="3">DNA invertase Pin-like site-specific DNA recombinase</fullName>
    </submittedName>
</protein>